<dbReference type="Gene3D" id="1.25.10.10">
    <property type="entry name" value="Leucine-rich Repeat Variant"/>
    <property type="match status" value="2"/>
</dbReference>
<dbReference type="STRING" id="448386.A0A2V3J078"/>
<dbReference type="InterPro" id="IPR016024">
    <property type="entry name" value="ARM-type_fold"/>
</dbReference>
<dbReference type="PANTHER" id="PTHR22895:SF0">
    <property type="entry name" value="ARMADILLO REPEAT-CONTAINING PROTEIN 6"/>
    <property type="match status" value="1"/>
</dbReference>
<sequence length="684" mass="75253">MDEGVEVVFCRKNSSWRRPGPQQPHNMCETQASTSTQMENKPPTKTLAQSDNGDLNQFAENQKHTQASTECTGEANDCLQGTHISVTTAEDENVSSANWIQPDCKQEPETESEVREAGIPTQAPLTSIVTQADAETIVSELSALSPEDLDAFRKHGGPPNCETIVAQVIESLESDVDDTRTLRSGISSLLNLCSDRDSRTCIGVSGGIKAAIEVMRQNREDIAIQELGMRFLEEVCSSHFENKLQVGQRGGMQVILRNIRRGSNLTAGLFEGCCGALRSLCYECEFNQLLAASQRAAPLLADGLARWRNDVHALEECLHALYTLASKNTQNASMIRESGACATIVSVMEQYAAYLNIQTACLEVAQEVLIRNTASREDMGAAGFVEAIEGGLLKHTMAKKFIVLSCSCLRYLAFTSANRQRIAECAIMPLLTASLERWNKCVDVVVSILPAFANATYDNRRNKYAAARNGGVATLVSLFDIHESCSSICEYTCKVLRNVSDGTIQTKRQCVRQDGILGVTRAMKYHLQVEGVQEHGCAMLINLFDGFNHLIKEYQMEEHLCKVLEMHQGVARVEQQAMHLQATLARMPTPEGTKQNSVRSGWLGWFGRNRDSDESSGTLTRAASSWWFSTSRENQLAHRESISSRGSTALRVGEITLDAEDILNGEEIDKAVARLSTADSAVEY</sequence>
<feature type="compositionally biased region" description="Polar residues" evidence="2">
    <location>
        <begin position="23"/>
        <end position="39"/>
    </location>
</feature>
<organism evidence="3 4">
    <name type="scientific">Gracilariopsis chorda</name>
    <dbReference type="NCBI Taxonomy" id="448386"/>
    <lineage>
        <taxon>Eukaryota</taxon>
        <taxon>Rhodophyta</taxon>
        <taxon>Florideophyceae</taxon>
        <taxon>Rhodymeniophycidae</taxon>
        <taxon>Gracilariales</taxon>
        <taxon>Gracilariaceae</taxon>
        <taxon>Gracilariopsis</taxon>
    </lineage>
</organism>
<proteinExistence type="predicted"/>
<evidence type="ECO:0000313" key="3">
    <source>
        <dbReference type="EMBL" id="PXF46760.1"/>
    </source>
</evidence>
<protein>
    <submittedName>
        <fullName evidence="3">Armadillo repeat-containing protein 6</fullName>
    </submittedName>
</protein>
<dbReference type="Proteomes" id="UP000247409">
    <property type="component" value="Unassembled WGS sequence"/>
</dbReference>
<feature type="region of interest" description="Disordered" evidence="2">
    <location>
        <begin position="15"/>
        <end position="47"/>
    </location>
</feature>
<evidence type="ECO:0000256" key="1">
    <source>
        <dbReference type="ARBA" id="ARBA00022737"/>
    </source>
</evidence>
<gene>
    <name evidence="3" type="ORF">BWQ96_03451</name>
</gene>
<dbReference type="SUPFAM" id="SSF48371">
    <property type="entry name" value="ARM repeat"/>
    <property type="match status" value="1"/>
</dbReference>
<keyword evidence="1" id="KW-0677">Repeat</keyword>
<dbReference type="EMBL" id="NBIV01000033">
    <property type="protein sequence ID" value="PXF46760.1"/>
    <property type="molecule type" value="Genomic_DNA"/>
</dbReference>
<dbReference type="PANTHER" id="PTHR22895">
    <property type="entry name" value="ARMADILLO REPEAT-CONTAINING PROTEIN 6"/>
    <property type="match status" value="1"/>
</dbReference>
<accession>A0A2V3J078</accession>
<name>A0A2V3J078_9FLOR</name>
<dbReference type="InterPro" id="IPR000225">
    <property type="entry name" value="Armadillo"/>
</dbReference>
<reference evidence="3 4" key="1">
    <citation type="journal article" date="2018" name="Mol. Biol. Evol.">
        <title>Analysis of the draft genome of the red seaweed Gracilariopsis chorda provides insights into genome size evolution in Rhodophyta.</title>
        <authorList>
            <person name="Lee J."/>
            <person name="Yang E.C."/>
            <person name="Graf L."/>
            <person name="Yang J.H."/>
            <person name="Qiu H."/>
            <person name="Zel Zion U."/>
            <person name="Chan C.X."/>
            <person name="Stephens T.G."/>
            <person name="Weber A.P.M."/>
            <person name="Boo G.H."/>
            <person name="Boo S.M."/>
            <person name="Kim K.M."/>
            <person name="Shin Y."/>
            <person name="Jung M."/>
            <person name="Lee S.J."/>
            <person name="Yim H.S."/>
            <person name="Lee J.H."/>
            <person name="Bhattacharya D."/>
            <person name="Yoon H.S."/>
        </authorList>
    </citation>
    <scope>NUCLEOTIDE SEQUENCE [LARGE SCALE GENOMIC DNA]</scope>
    <source>
        <strain evidence="3 4">SKKU-2015</strain>
        <tissue evidence="3">Whole body</tissue>
    </source>
</reference>
<evidence type="ECO:0000313" key="4">
    <source>
        <dbReference type="Proteomes" id="UP000247409"/>
    </source>
</evidence>
<dbReference type="OrthoDB" id="7537227at2759"/>
<dbReference type="AlphaFoldDB" id="A0A2V3J078"/>
<dbReference type="SMART" id="SM00185">
    <property type="entry name" value="ARM"/>
    <property type="match status" value="5"/>
</dbReference>
<dbReference type="InterPro" id="IPR011989">
    <property type="entry name" value="ARM-like"/>
</dbReference>
<comment type="caution">
    <text evidence="3">The sequence shown here is derived from an EMBL/GenBank/DDBJ whole genome shotgun (WGS) entry which is preliminary data.</text>
</comment>
<keyword evidence="4" id="KW-1185">Reference proteome</keyword>
<evidence type="ECO:0000256" key="2">
    <source>
        <dbReference type="SAM" id="MobiDB-lite"/>
    </source>
</evidence>